<accession>A0A8J5J4S8</accession>
<proteinExistence type="predicted"/>
<reference evidence="1" key="1">
    <citation type="submission" date="2021-01" db="EMBL/GenBank/DDBJ databases">
        <title>Phytophthora aleatoria, a newly-described species from Pinus radiata is distinct from Phytophthora cactorum isolates based on comparative genomics.</title>
        <authorList>
            <person name="Mcdougal R."/>
            <person name="Panda P."/>
            <person name="Williams N."/>
            <person name="Studholme D.J."/>
        </authorList>
    </citation>
    <scope>NUCLEOTIDE SEQUENCE</scope>
    <source>
        <strain evidence="1">NZFS 4037</strain>
    </source>
</reference>
<sequence>MESSRTVTLIPGVQQRHAFCLVNSTTDSVARSPRLNNSRPESVDVFVQTSEADYQHIIVSFDSGARYSHNISAYACCVWTNTNDLVWWSASAVHPSGTNNEMEANGLLAGIRWLYCHHRTTPIQIFGDSAVAINLAQAKYRVAPKI</sequence>
<dbReference type="Proteomes" id="UP000709295">
    <property type="component" value="Unassembled WGS sequence"/>
</dbReference>
<evidence type="ECO:0008006" key="3">
    <source>
        <dbReference type="Google" id="ProtNLM"/>
    </source>
</evidence>
<comment type="caution">
    <text evidence="1">The sequence shown here is derived from an EMBL/GenBank/DDBJ whole genome shotgun (WGS) entry which is preliminary data.</text>
</comment>
<keyword evidence="2" id="KW-1185">Reference proteome</keyword>
<evidence type="ECO:0000313" key="2">
    <source>
        <dbReference type="Proteomes" id="UP000709295"/>
    </source>
</evidence>
<name>A0A8J5J4S8_9STRA</name>
<dbReference type="EMBL" id="JAENGY010000684">
    <property type="protein sequence ID" value="KAG6958186.1"/>
    <property type="molecule type" value="Genomic_DNA"/>
</dbReference>
<organism evidence="1 2">
    <name type="scientific">Phytophthora aleatoria</name>
    <dbReference type="NCBI Taxonomy" id="2496075"/>
    <lineage>
        <taxon>Eukaryota</taxon>
        <taxon>Sar</taxon>
        <taxon>Stramenopiles</taxon>
        <taxon>Oomycota</taxon>
        <taxon>Peronosporomycetes</taxon>
        <taxon>Peronosporales</taxon>
        <taxon>Peronosporaceae</taxon>
        <taxon>Phytophthora</taxon>
    </lineage>
</organism>
<dbReference type="AlphaFoldDB" id="A0A8J5J4S8"/>
<evidence type="ECO:0000313" key="1">
    <source>
        <dbReference type="EMBL" id="KAG6958186.1"/>
    </source>
</evidence>
<gene>
    <name evidence="1" type="ORF">JG688_00010627</name>
</gene>
<protein>
    <recommendedName>
        <fullName evidence="3">RNase H type-1 domain-containing protein</fullName>
    </recommendedName>
</protein>